<reference evidence="1" key="2">
    <citation type="journal article" date="2021" name="PeerJ">
        <title>Extensive microbial diversity within the chicken gut microbiome revealed by metagenomics and culture.</title>
        <authorList>
            <person name="Gilroy R."/>
            <person name="Ravi A."/>
            <person name="Getino M."/>
            <person name="Pursley I."/>
            <person name="Horton D.L."/>
            <person name="Alikhan N.F."/>
            <person name="Baker D."/>
            <person name="Gharbi K."/>
            <person name="Hall N."/>
            <person name="Watson M."/>
            <person name="Adriaenssens E.M."/>
            <person name="Foster-Nyarko E."/>
            <person name="Jarju S."/>
            <person name="Secka A."/>
            <person name="Antonio M."/>
            <person name="Oren A."/>
            <person name="Chaudhuri R.R."/>
            <person name="La Ragione R."/>
            <person name="Hildebrand F."/>
            <person name="Pallen M.J."/>
        </authorList>
    </citation>
    <scope>NUCLEOTIDE SEQUENCE</scope>
    <source>
        <strain evidence="1">10192</strain>
    </source>
</reference>
<protein>
    <submittedName>
        <fullName evidence="1">DUF1643 domain-containing protein</fullName>
    </submittedName>
</protein>
<dbReference type="InterPro" id="IPR012441">
    <property type="entry name" value="DUF1643"/>
</dbReference>
<comment type="caution">
    <text evidence="1">The sequence shown here is derived from an EMBL/GenBank/DDBJ whole genome shotgun (WGS) entry which is preliminary data.</text>
</comment>
<proteinExistence type="predicted"/>
<dbReference type="AlphaFoldDB" id="A0A9D9GZH7"/>
<evidence type="ECO:0000313" key="1">
    <source>
        <dbReference type="EMBL" id="MBO8430489.1"/>
    </source>
</evidence>
<gene>
    <name evidence="1" type="ORF">IAC76_03810</name>
</gene>
<evidence type="ECO:0000313" key="2">
    <source>
        <dbReference type="Proteomes" id="UP000823632"/>
    </source>
</evidence>
<sequence length="254" mass="29412">MNKEEIFKNIPYIKAYRHDITDSFDLYFGQNKNNKNNCLIEVKGVAYYNCETPKAKSDCYRYYLELEMNNQKNNKTLVILMLNPSNTFPEMNGKKSTVDGTVKNAVRIAYKAGYSKVIILNSFNYIDGNSLTAIKTTKQSSTEINTKIISNVLKEHKNLMIAWGTKVRKRDKNSILSSIWDIATDLKIYAYAWNKNSNCPYHPASRVDNKNNGFPLTKFLTDKTNFLKLGILKQNDKFDLVLKSQIELRRNWTK</sequence>
<accession>A0A9D9GZH7</accession>
<reference evidence="1" key="1">
    <citation type="submission" date="2020-10" db="EMBL/GenBank/DDBJ databases">
        <authorList>
            <person name="Gilroy R."/>
        </authorList>
    </citation>
    <scope>NUCLEOTIDE SEQUENCE</scope>
    <source>
        <strain evidence="1">10192</strain>
    </source>
</reference>
<organism evidence="1 2">
    <name type="scientific">Candidatus Scatousia excrementipullorum</name>
    <dbReference type="NCBI Taxonomy" id="2840936"/>
    <lineage>
        <taxon>Bacteria</taxon>
        <taxon>Candidatus Scatousia</taxon>
    </lineage>
</organism>
<dbReference type="EMBL" id="JADIND010000081">
    <property type="protein sequence ID" value="MBO8430489.1"/>
    <property type="molecule type" value="Genomic_DNA"/>
</dbReference>
<dbReference type="Proteomes" id="UP000823632">
    <property type="component" value="Unassembled WGS sequence"/>
</dbReference>
<dbReference type="Pfam" id="PF07799">
    <property type="entry name" value="DUF1643"/>
    <property type="match status" value="1"/>
</dbReference>
<name>A0A9D9GZH7_9BACT</name>